<keyword evidence="7 8" id="KW-0472">Membrane</keyword>
<evidence type="ECO:0000256" key="3">
    <source>
        <dbReference type="ARBA" id="ARBA00022448"/>
    </source>
</evidence>
<dbReference type="PANTHER" id="PTHR43568:SF1">
    <property type="entry name" value="P PROTEIN"/>
    <property type="match status" value="1"/>
</dbReference>
<evidence type="ECO:0000256" key="5">
    <source>
        <dbReference type="ARBA" id="ARBA00022692"/>
    </source>
</evidence>
<sequence>MDQEQAIDAIDFNTIGLLVGMMLIVRLTESTGVYTWLAIRAGQWSRGRPFVLVLALGLTTAFLSAFLDNVTTVLLLVPITFVLADALDVDPIPLVIIEIVASNIGGTATLIGDPPNILIAGHTGLSFGAFIANLAPLVVVTIAVVIPGLYLVFRKRLAISPGARDRVRELDARKSIEEPEEAKRTVPILLATILLFFFHKALHLEPATVALAGASVMLLVTKQSLEEALSGIEWPTLFFLIGLFVMVGALEETGALGEVAEGIASVTGGDRTAELLGILWVSAIGSGIVDNIPFTAAMIPVVDDLGGARDDAYWWALALGACFGGNATVVAAAANVAASGMAARAGVPITFMTFLRYGIPVTLVSMILATGYVMVRYA</sequence>
<evidence type="ECO:0000256" key="8">
    <source>
        <dbReference type="SAM" id="Phobius"/>
    </source>
</evidence>
<keyword evidence="4" id="KW-1003">Cell membrane</keyword>
<evidence type="ECO:0000313" key="10">
    <source>
        <dbReference type="EMBL" id="CAA9489996.1"/>
    </source>
</evidence>
<evidence type="ECO:0000256" key="2">
    <source>
        <dbReference type="ARBA" id="ARBA00009843"/>
    </source>
</evidence>
<name>A0A6J4SCC6_9ACTN</name>
<dbReference type="AlphaFoldDB" id="A0A6J4SCC6"/>
<gene>
    <name evidence="10" type="ORF">AVDCRST_MAG85-1169</name>
</gene>
<feature type="transmembrane region" description="Helical" evidence="8">
    <location>
        <begin position="130"/>
        <end position="153"/>
    </location>
</feature>
<feature type="transmembrane region" description="Helical" evidence="8">
    <location>
        <begin position="278"/>
        <end position="301"/>
    </location>
</feature>
<dbReference type="EMBL" id="CADCVT010000126">
    <property type="protein sequence ID" value="CAA9489996.1"/>
    <property type="molecule type" value="Genomic_DNA"/>
</dbReference>
<dbReference type="GO" id="GO:0005886">
    <property type="term" value="C:plasma membrane"/>
    <property type="evidence" value="ECO:0007669"/>
    <property type="project" value="UniProtKB-SubCell"/>
</dbReference>
<dbReference type="InterPro" id="IPR051475">
    <property type="entry name" value="Diverse_Ion_Transporter"/>
</dbReference>
<protein>
    <submittedName>
        <fullName evidence="10">Na+/H+ antiporter NhaD and related arsenite permeases</fullName>
    </submittedName>
</protein>
<dbReference type="InterPro" id="IPR000802">
    <property type="entry name" value="Arsenical_pump_ArsB"/>
</dbReference>
<keyword evidence="3" id="KW-0813">Transport</keyword>
<dbReference type="CDD" id="cd01116">
    <property type="entry name" value="P_permease"/>
    <property type="match status" value="1"/>
</dbReference>
<evidence type="ECO:0000256" key="7">
    <source>
        <dbReference type="ARBA" id="ARBA00023136"/>
    </source>
</evidence>
<organism evidence="10">
    <name type="scientific">uncultured Solirubrobacteraceae bacterium</name>
    <dbReference type="NCBI Taxonomy" id="1162706"/>
    <lineage>
        <taxon>Bacteria</taxon>
        <taxon>Bacillati</taxon>
        <taxon>Actinomycetota</taxon>
        <taxon>Thermoleophilia</taxon>
        <taxon>Solirubrobacterales</taxon>
        <taxon>Solirubrobacteraceae</taxon>
        <taxon>environmental samples</taxon>
    </lineage>
</organism>
<evidence type="ECO:0000259" key="9">
    <source>
        <dbReference type="Pfam" id="PF03600"/>
    </source>
</evidence>
<feature type="transmembrane region" description="Helical" evidence="8">
    <location>
        <begin position="49"/>
        <end position="67"/>
    </location>
</feature>
<keyword evidence="5 8" id="KW-0812">Transmembrane</keyword>
<keyword evidence="6 8" id="KW-1133">Transmembrane helix</keyword>
<evidence type="ECO:0000256" key="1">
    <source>
        <dbReference type="ARBA" id="ARBA00004651"/>
    </source>
</evidence>
<dbReference type="PRINTS" id="PR00758">
    <property type="entry name" value="ARSENICPUMP"/>
</dbReference>
<comment type="similarity">
    <text evidence="2">Belongs to the CitM (TC 2.A.11) transporter family.</text>
</comment>
<evidence type="ECO:0000256" key="6">
    <source>
        <dbReference type="ARBA" id="ARBA00022989"/>
    </source>
</evidence>
<evidence type="ECO:0000256" key="4">
    <source>
        <dbReference type="ARBA" id="ARBA00022475"/>
    </source>
</evidence>
<reference evidence="10" key="1">
    <citation type="submission" date="2020-02" db="EMBL/GenBank/DDBJ databases">
        <authorList>
            <person name="Meier V. D."/>
        </authorList>
    </citation>
    <scope>NUCLEOTIDE SEQUENCE</scope>
    <source>
        <strain evidence="10">AVDCRST_MAG85</strain>
    </source>
</reference>
<dbReference type="GO" id="GO:0015105">
    <property type="term" value="F:arsenite transmembrane transporter activity"/>
    <property type="evidence" value="ECO:0007669"/>
    <property type="project" value="InterPro"/>
</dbReference>
<dbReference type="InterPro" id="IPR004680">
    <property type="entry name" value="Cit_transptr-like_dom"/>
</dbReference>
<comment type="subcellular location">
    <subcellularLocation>
        <location evidence="1">Cell membrane</location>
        <topology evidence="1">Multi-pass membrane protein</topology>
    </subcellularLocation>
</comment>
<dbReference type="Pfam" id="PF03600">
    <property type="entry name" value="CitMHS"/>
    <property type="match status" value="1"/>
</dbReference>
<feature type="transmembrane region" description="Helical" evidence="8">
    <location>
        <begin position="15"/>
        <end position="37"/>
    </location>
</feature>
<feature type="transmembrane region" description="Helical" evidence="8">
    <location>
        <begin position="354"/>
        <end position="375"/>
    </location>
</feature>
<proteinExistence type="inferred from homology"/>
<feature type="transmembrane region" description="Helical" evidence="8">
    <location>
        <begin position="313"/>
        <end position="334"/>
    </location>
</feature>
<dbReference type="PANTHER" id="PTHR43568">
    <property type="entry name" value="P PROTEIN"/>
    <property type="match status" value="1"/>
</dbReference>
<feature type="domain" description="Citrate transporter-like" evidence="9">
    <location>
        <begin position="2"/>
        <end position="320"/>
    </location>
</feature>
<accession>A0A6J4SCC6</accession>